<feature type="compositionally biased region" description="Basic residues" evidence="1">
    <location>
        <begin position="573"/>
        <end position="584"/>
    </location>
</feature>
<gene>
    <name evidence="2" type="ORF">PR048_014444</name>
</gene>
<dbReference type="EMBL" id="JARBHB010000005">
    <property type="protein sequence ID" value="KAJ8882632.1"/>
    <property type="molecule type" value="Genomic_DNA"/>
</dbReference>
<comment type="caution">
    <text evidence="2">The sequence shown here is derived from an EMBL/GenBank/DDBJ whole genome shotgun (WGS) entry which is preliminary data.</text>
</comment>
<proteinExistence type="predicted"/>
<accession>A0ABQ9HE86</accession>
<sequence length="1256" mass="139960">MLSSRPTTCQQCAFTVPVIHVIIIRTPVFVFNMSAPVSRSVSLADHTFPTSKLVTLTPIHQWYGPVQYYLSAVSTYSASNPRDHYTDTCIRVQHVCSRVSFRWPRGPHIPNLKTVPVIHVIIIRTPVFVFNMSAPVSRFAGLADHTFPTSKLVTLTPIRRWYGPVQYYLSAVCTYCTYSASNPRDHHTDTCIRVQHVCSRVSFRWPRGPHIPNPKAFRDAAAIPSFIFTLEHSRWWQRVPQLAAARRPRELANRAENLYRGESLCLTLFLKQGVRERSSNNDQGGWEGWPVEAEARPHFGALFSRHMINDVEGKVSPFLGSACQTPRSAGKLNEKRKKNKNSAQPLKSEETHKSRKSRDTSLVALVRRSTSHPRSPSVLFANIPVFVRHSLHFTTWQSHTADPEDTVVFIVQARWAIGEKKGGGSDDSPVQLSIVTPAGQAGFTSLGHYSLSAGVDGSLVRDLGHPDSSQLVLWRQGEANPLPPPNPSKLLNAAEQTLLYRVPRVTPGSCFHSCVLLSFSLPVRDKEECVNGRFFVPNRPENFGPPARRRILDWCAWGGDVGHGESPPTSSRHSSRKTQIRRRPSRRAIIDVKTKFWEGVLFAAPRPSISAPLSAGDGGVGRGDCGGKGLPPWRDDGCLGKEPAERWRRKTRLVDTGTLNCGAGQPSLVDHPQPSVVPVDSGCRFPRRAAVDRHIHGSGAATSAVPRVVEHLQNVTHVRSTVSELLRRATVAERLACSLPTKAIRVQSRPGHSGFLHVGIVPDDAVGRRVFSGIYLSFPPPWHSGAAPYSPRSPSSALKTSMLKRLRLEHCAPVHSLALRGDGVLDGVEVLPLTLPRASVSNGEKKRLPAAILRVLDFETHIKASERVNVDVFTQNKRPCPQHSPAPFLFVLKVLGELLSSGPRLGHKWLANCWLTYDRPEALSPWATAATHGPLMVQACVGRSWLCRIGPLIDRSCFTTCKLLELRPGCGQPHTTFKRHHAGHVNLPVHYGGRLVETECWGCSCTSIFTQVRHLTFATRGTSNMVYKDAVHTIDTADTRNSCNTTSQKDRENSCFVCLRCKVAEEDSVAGKKEKMEDMFAFYPPSLVKIFLHRRRRSTPLELTVVAEGTRVAEGWWCTPYRHGESPKCKQFRQTNFNSRMIMYVRGHRRLAAELGYVHALSFRFPRGHLVQHIGCYLASESYQLAGCLGRPLRIHMTARRFRSAVKVMNDLRIRVTKRQASTHGTGNTYEGTQHTSGRQCLWFKVSPLRSAPVAF</sequence>
<name>A0ABQ9HE86_9NEOP</name>
<keyword evidence="3" id="KW-1185">Reference proteome</keyword>
<evidence type="ECO:0000256" key="1">
    <source>
        <dbReference type="SAM" id="MobiDB-lite"/>
    </source>
</evidence>
<reference evidence="2 3" key="1">
    <citation type="submission" date="2023-02" db="EMBL/GenBank/DDBJ databases">
        <title>LHISI_Scaffold_Assembly.</title>
        <authorList>
            <person name="Stuart O.P."/>
            <person name="Cleave R."/>
            <person name="Magrath M.J.L."/>
            <person name="Mikheyev A.S."/>
        </authorList>
    </citation>
    <scope>NUCLEOTIDE SEQUENCE [LARGE SCALE GENOMIC DNA]</scope>
    <source>
        <strain evidence="2">Daus_M_001</strain>
        <tissue evidence="2">Leg muscle</tissue>
    </source>
</reference>
<dbReference type="Proteomes" id="UP001159363">
    <property type="component" value="Chromosome 4"/>
</dbReference>
<evidence type="ECO:0000313" key="3">
    <source>
        <dbReference type="Proteomes" id="UP001159363"/>
    </source>
</evidence>
<protein>
    <submittedName>
        <fullName evidence="2">Uncharacterized protein</fullName>
    </submittedName>
</protein>
<evidence type="ECO:0000313" key="2">
    <source>
        <dbReference type="EMBL" id="KAJ8882632.1"/>
    </source>
</evidence>
<feature type="region of interest" description="Disordered" evidence="1">
    <location>
        <begin position="563"/>
        <end position="584"/>
    </location>
</feature>
<feature type="region of interest" description="Disordered" evidence="1">
    <location>
        <begin position="319"/>
        <end position="361"/>
    </location>
</feature>
<organism evidence="2 3">
    <name type="scientific">Dryococelus australis</name>
    <dbReference type="NCBI Taxonomy" id="614101"/>
    <lineage>
        <taxon>Eukaryota</taxon>
        <taxon>Metazoa</taxon>
        <taxon>Ecdysozoa</taxon>
        <taxon>Arthropoda</taxon>
        <taxon>Hexapoda</taxon>
        <taxon>Insecta</taxon>
        <taxon>Pterygota</taxon>
        <taxon>Neoptera</taxon>
        <taxon>Polyneoptera</taxon>
        <taxon>Phasmatodea</taxon>
        <taxon>Verophasmatodea</taxon>
        <taxon>Anareolatae</taxon>
        <taxon>Phasmatidae</taxon>
        <taxon>Eurycanthinae</taxon>
        <taxon>Dryococelus</taxon>
    </lineage>
</organism>